<keyword evidence="3" id="KW-1185">Reference proteome</keyword>
<name>A0A5E4QDK4_9NEOP</name>
<organism evidence="2 3">
    <name type="scientific">Leptidea sinapis</name>
    <dbReference type="NCBI Taxonomy" id="189913"/>
    <lineage>
        <taxon>Eukaryota</taxon>
        <taxon>Metazoa</taxon>
        <taxon>Ecdysozoa</taxon>
        <taxon>Arthropoda</taxon>
        <taxon>Hexapoda</taxon>
        <taxon>Insecta</taxon>
        <taxon>Pterygota</taxon>
        <taxon>Neoptera</taxon>
        <taxon>Endopterygota</taxon>
        <taxon>Lepidoptera</taxon>
        <taxon>Glossata</taxon>
        <taxon>Ditrysia</taxon>
        <taxon>Papilionoidea</taxon>
        <taxon>Pieridae</taxon>
        <taxon>Dismorphiinae</taxon>
        <taxon>Leptidea</taxon>
    </lineage>
</organism>
<feature type="region of interest" description="Disordered" evidence="1">
    <location>
        <begin position="20"/>
        <end position="40"/>
    </location>
</feature>
<proteinExistence type="predicted"/>
<accession>A0A5E4QDK4</accession>
<evidence type="ECO:0000313" key="3">
    <source>
        <dbReference type="Proteomes" id="UP000324832"/>
    </source>
</evidence>
<feature type="compositionally biased region" description="Low complexity" evidence="1">
    <location>
        <begin position="26"/>
        <end position="40"/>
    </location>
</feature>
<gene>
    <name evidence="2" type="ORF">LSINAPIS_LOCUS7086</name>
</gene>
<evidence type="ECO:0000256" key="1">
    <source>
        <dbReference type="SAM" id="MobiDB-lite"/>
    </source>
</evidence>
<protein>
    <submittedName>
        <fullName evidence="2">Uncharacterized protein</fullName>
    </submittedName>
</protein>
<dbReference type="AlphaFoldDB" id="A0A5E4QDK4"/>
<evidence type="ECO:0000313" key="2">
    <source>
        <dbReference type="EMBL" id="VVC95361.1"/>
    </source>
</evidence>
<dbReference type="Proteomes" id="UP000324832">
    <property type="component" value="Unassembled WGS sequence"/>
</dbReference>
<reference evidence="2 3" key="1">
    <citation type="submission" date="2017-07" db="EMBL/GenBank/DDBJ databases">
        <authorList>
            <person name="Talla V."/>
            <person name="Backstrom N."/>
        </authorList>
    </citation>
    <scope>NUCLEOTIDE SEQUENCE [LARGE SCALE GENOMIC DNA]</scope>
</reference>
<sequence length="174" mass="20433">MIDIRRFLCKRKKIENEQFNGKDCPSTSAQQSTSKTESTTQQTSVNIYDVGLYQDSNVPISDEIQFKVLETPWKPQDYDFKQDIDHKNVTQQRAFRHEWFTAFPWIAYSAQAKGPLCRTLHIHVYYFPHKFTEAVLKCHLSFNHAKNIKNFMSVRNLMQIASGIDTFKILHERA</sequence>
<dbReference type="EMBL" id="FZQP02002282">
    <property type="protein sequence ID" value="VVC95361.1"/>
    <property type="molecule type" value="Genomic_DNA"/>
</dbReference>